<keyword evidence="4 8" id="KW-0812">Transmembrane</keyword>
<dbReference type="InterPro" id="IPR037066">
    <property type="entry name" value="Plug_dom_sf"/>
</dbReference>
<keyword evidence="11" id="KW-0732">Signal</keyword>
<dbReference type="AlphaFoldDB" id="A0A1V9F3G5"/>
<dbReference type="InterPro" id="IPR008969">
    <property type="entry name" value="CarboxyPept-like_regulatory"/>
</dbReference>
<comment type="similarity">
    <text evidence="8 9">Belongs to the TonB-dependent receptor family.</text>
</comment>
<evidence type="ECO:0000256" key="6">
    <source>
        <dbReference type="ARBA" id="ARBA00023136"/>
    </source>
</evidence>
<evidence type="ECO:0008006" key="16">
    <source>
        <dbReference type="Google" id="ProtNLM"/>
    </source>
</evidence>
<dbReference type="Pfam" id="PF00593">
    <property type="entry name" value="TonB_dep_Rec_b-barrel"/>
    <property type="match status" value="1"/>
</dbReference>
<dbReference type="Gene3D" id="2.60.40.1120">
    <property type="entry name" value="Carboxypeptidase-like, regulatory domain"/>
    <property type="match status" value="1"/>
</dbReference>
<reference evidence="15" key="1">
    <citation type="submission" date="2016-04" db="EMBL/GenBank/DDBJ databases">
        <authorList>
            <person name="Chen L."/>
            <person name="Zhuang W."/>
            <person name="Wang G."/>
        </authorList>
    </citation>
    <scope>NUCLEOTIDE SEQUENCE [LARGE SCALE GENOMIC DNA]</scope>
    <source>
        <strain evidence="15">17621</strain>
    </source>
</reference>
<dbReference type="InterPro" id="IPR023996">
    <property type="entry name" value="TonB-dep_OMP_SusC/RagA"/>
</dbReference>
<comment type="caution">
    <text evidence="14">The sequence shown here is derived from an EMBL/GenBank/DDBJ whole genome shotgun (WGS) entry which is preliminary data.</text>
</comment>
<dbReference type="InterPro" id="IPR036942">
    <property type="entry name" value="Beta-barrel_TonB_sf"/>
</dbReference>
<dbReference type="Gene3D" id="2.170.130.10">
    <property type="entry name" value="TonB-dependent receptor, plug domain"/>
    <property type="match status" value="1"/>
</dbReference>
<keyword evidence="7 8" id="KW-0998">Cell outer membrane</keyword>
<sequence>MRNKILLQCFLICSMCCWLVLPALAQTKTITGTVVDDKNEPVQGASVSVKGGSVSTVTDGKGIFSLTMPVVSTTLEITHVGFEMKEVFLGNQVTLTISITPAAANMQAVVITALGFEAKKDRIGYASSSISANQLGNSGEVGLVDALGGKASGVRVSRTSGDPGAASQILIRGQSTITRGTDPLIVVDGVPVNGGARNESSGGTTQQSRLNDINPDDIANIQVLKGASAAALWGTKAANGVIMITTKKGTGPNSISFKSTYSIDRVSAFYDLQDTYGQGSNGAWAANNTRSWGDRISDRSGAEDAVNLNGPSFNANNGQTYYNITAKNAKNTYLKSNYDGVLGTGHYLDNSLSLSGGDSKSSYFFSLNDLNQKGIFKKGSGYHRTGARINVTREIYKWLSVSNKASYTLINSDRQQTGVNNAGFMIGLLRTPPDFDNSGYIGSYSAAPGGALIENRQRSYRNYTGSNVNPGFNNPLWDIYQLKNTSNVNRFINSAEINIKPIDWFTLTTRAGVDYFTDRQLNYFPYFSTNETVGVYNRQEYSEMQFNLDVIARAEKNFSGNFTVNGLVGFNYNALNTATLGAGSRNFIIPNGPEDLGNATPTNISVDDSYLKRRSNAGYASAGVGLFDQLYINGTGRIEAASTFGTQSNNTFFYPSADIAWQFSQLDALRELSFLSFGKIRASYGVVGIQPQAYQTATNFVTRTWNDGWGGALDPSLYGTGTYIQSVNRGNAYLKPERKEEFELGTDLRFFNNRLSTSITYYKNKTVDALINISQAASTGYDNLYANAGSIQNKGVEVDLSYALVRKKDWDAGISINFTKNENRVLNLSDAGSINLGGTAGISSRAVEGYALGELYSIPWMRDAKGDLQLDANGFPTPDVTSVAIGDPNPDWRGGVSFNLRYKNFTLNALVEHSQGGVVANGTEAVLLDYGTSATTANVSVAPTDLKRYNGTVIPAGSSFRGNIKDFGAGNVALDQTWYTGAGGFFGNVGEQFLEDATWTRFRELNLGYTLQSGRLRKKMGLKSLGIELSGRNLLLFSKVNGYDPDSNVAGSTSARGVVYFVNPPTRSYLATLKLNF</sequence>
<dbReference type="EMBL" id="LVXG01000007">
    <property type="protein sequence ID" value="OQP52785.1"/>
    <property type="molecule type" value="Genomic_DNA"/>
</dbReference>
<dbReference type="Proteomes" id="UP000192610">
    <property type="component" value="Unassembled WGS sequence"/>
</dbReference>
<evidence type="ECO:0000256" key="8">
    <source>
        <dbReference type="PROSITE-ProRule" id="PRU01360"/>
    </source>
</evidence>
<dbReference type="NCBIfam" id="TIGR04057">
    <property type="entry name" value="SusC_RagA_signa"/>
    <property type="match status" value="1"/>
</dbReference>
<protein>
    <recommendedName>
        <fullName evidence="16">SusC/RagA family TonB-linked outer membrane protein</fullName>
    </recommendedName>
</protein>
<evidence type="ECO:0000256" key="5">
    <source>
        <dbReference type="ARBA" id="ARBA00023077"/>
    </source>
</evidence>
<evidence type="ECO:0000256" key="2">
    <source>
        <dbReference type="ARBA" id="ARBA00022448"/>
    </source>
</evidence>
<gene>
    <name evidence="14" type="ORF">A4H97_24090</name>
</gene>
<comment type="subcellular location">
    <subcellularLocation>
        <location evidence="1 8">Cell outer membrane</location>
        <topology evidence="1 8">Multi-pass membrane protein</topology>
    </subcellularLocation>
</comment>
<feature type="domain" description="TonB-dependent receptor plug" evidence="13">
    <location>
        <begin position="122"/>
        <end position="241"/>
    </location>
</feature>
<keyword evidence="2 8" id="KW-0813">Transport</keyword>
<dbReference type="PROSITE" id="PS52016">
    <property type="entry name" value="TONB_DEPENDENT_REC_3"/>
    <property type="match status" value="1"/>
</dbReference>
<keyword evidence="3 8" id="KW-1134">Transmembrane beta strand</keyword>
<evidence type="ECO:0000259" key="13">
    <source>
        <dbReference type="Pfam" id="PF07715"/>
    </source>
</evidence>
<proteinExistence type="inferred from homology"/>
<name>A0A1V9F3G5_9BACT</name>
<dbReference type="Pfam" id="PF07715">
    <property type="entry name" value="Plug"/>
    <property type="match status" value="1"/>
</dbReference>
<feature type="region of interest" description="Disordered" evidence="10">
    <location>
        <begin position="193"/>
        <end position="212"/>
    </location>
</feature>
<evidence type="ECO:0000313" key="15">
    <source>
        <dbReference type="Proteomes" id="UP000192610"/>
    </source>
</evidence>
<feature type="signal peptide" evidence="11">
    <location>
        <begin position="1"/>
        <end position="25"/>
    </location>
</feature>
<dbReference type="NCBIfam" id="TIGR04056">
    <property type="entry name" value="OMP_RagA_SusC"/>
    <property type="match status" value="1"/>
</dbReference>
<evidence type="ECO:0000259" key="12">
    <source>
        <dbReference type="Pfam" id="PF00593"/>
    </source>
</evidence>
<evidence type="ECO:0000256" key="9">
    <source>
        <dbReference type="RuleBase" id="RU003357"/>
    </source>
</evidence>
<dbReference type="GO" id="GO:0009279">
    <property type="term" value="C:cell outer membrane"/>
    <property type="evidence" value="ECO:0007669"/>
    <property type="project" value="UniProtKB-SubCell"/>
</dbReference>
<dbReference type="InterPro" id="IPR000531">
    <property type="entry name" value="Beta-barrel_TonB"/>
</dbReference>
<dbReference type="RefSeq" id="WP_081197880.1">
    <property type="nucleotide sequence ID" value="NZ_FOCZ01000009.1"/>
</dbReference>
<evidence type="ECO:0000256" key="10">
    <source>
        <dbReference type="SAM" id="MobiDB-lite"/>
    </source>
</evidence>
<dbReference type="STRING" id="354355.SAMN05660816_04706"/>
<evidence type="ECO:0000256" key="4">
    <source>
        <dbReference type="ARBA" id="ARBA00022692"/>
    </source>
</evidence>
<evidence type="ECO:0000313" key="14">
    <source>
        <dbReference type="EMBL" id="OQP52785.1"/>
    </source>
</evidence>
<feature type="compositionally biased region" description="Polar residues" evidence="10">
    <location>
        <begin position="198"/>
        <end position="211"/>
    </location>
</feature>
<evidence type="ECO:0000256" key="7">
    <source>
        <dbReference type="ARBA" id="ARBA00023237"/>
    </source>
</evidence>
<dbReference type="SUPFAM" id="SSF49464">
    <property type="entry name" value="Carboxypeptidase regulatory domain-like"/>
    <property type="match status" value="1"/>
</dbReference>
<evidence type="ECO:0000256" key="11">
    <source>
        <dbReference type="SAM" id="SignalP"/>
    </source>
</evidence>
<dbReference type="InterPro" id="IPR012910">
    <property type="entry name" value="Plug_dom"/>
</dbReference>
<organism evidence="14 15">
    <name type="scientific">Niastella yeongjuensis</name>
    <dbReference type="NCBI Taxonomy" id="354355"/>
    <lineage>
        <taxon>Bacteria</taxon>
        <taxon>Pseudomonadati</taxon>
        <taxon>Bacteroidota</taxon>
        <taxon>Chitinophagia</taxon>
        <taxon>Chitinophagales</taxon>
        <taxon>Chitinophagaceae</taxon>
        <taxon>Niastella</taxon>
    </lineage>
</organism>
<keyword evidence="5 9" id="KW-0798">TonB box</keyword>
<feature type="chain" id="PRO_5010739880" description="SusC/RagA family TonB-linked outer membrane protein" evidence="11">
    <location>
        <begin position="26"/>
        <end position="1077"/>
    </location>
</feature>
<dbReference type="Gene3D" id="2.40.170.20">
    <property type="entry name" value="TonB-dependent receptor, beta-barrel domain"/>
    <property type="match status" value="1"/>
</dbReference>
<accession>A0A1V9F3G5</accession>
<dbReference type="InterPro" id="IPR023997">
    <property type="entry name" value="TonB-dep_OMP_SusC/RagA_CS"/>
</dbReference>
<dbReference type="SUPFAM" id="SSF56935">
    <property type="entry name" value="Porins"/>
    <property type="match status" value="1"/>
</dbReference>
<dbReference type="OrthoDB" id="9768177at2"/>
<dbReference type="Pfam" id="PF13715">
    <property type="entry name" value="CarbopepD_reg_2"/>
    <property type="match status" value="1"/>
</dbReference>
<keyword evidence="15" id="KW-1185">Reference proteome</keyword>
<dbReference type="InterPro" id="IPR039426">
    <property type="entry name" value="TonB-dep_rcpt-like"/>
</dbReference>
<feature type="domain" description="TonB-dependent receptor-like beta-barrel" evidence="12">
    <location>
        <begin position="456"/>
        <end position="909"/>
    </location>
</feature>
<evidence type="ECO:0000256" key="1">
    <source>
        <dbReference type="ARBA" id="ARBA00004571"/>
    </source>
</evidence>
<evidence type="ECO:0000256" key="3">
    <source>
        <dbReference type="ARBA" id="ARBA00022452"/>
    </source>
</evidence>
<keyword evidence="6 8" id="KW-0472">Membrane</keyword>